<dbReference type="PANTHER" id="PTHR46310">
    <property type="entry name" value="AMIDASE 1"/>
    <property type="match status" value="1"/>
</dbReference>
<dbReference type="InterPro" id="IPR023631">
    <property type="entry name" value="Amidase_dom"/>
</dbReference>
<dbReference type="InterPro" id="IPR036928">
    <property type="entry name" value="AS_sf"/>
</dbReference>
<evidence type="ECO:0000313" key="2">
    <source>
        <dbReference type="EMBL" id="KAJ9631172.1"/>
    </source>
</evidence>
<dbReference type="AlphaFoldDB" id="A0AA39CW55"/>
<dbReference type="Proteomes" id="UP001172681">
    <property type="component" value="Unassembled WGS sequence"/>
</dbReference>
<proteinExistence type="predicted"/>
<dbReference type="Pfam" id="PF01425">
    <property type="entry name" value="Amidase"/>
    <property type="match status" value="1"/>
</dbReference>
<dbReference type="Gene3D" id="3.90.1300.10">
    <property type="entry name" value="Amidase signature (AS) domain"/>
    <property type="match status" value="1"/>
</dbReference>
<dbReference type="SUPFAM" id="SSF75304">
    <property type="entry name" value="Amidase signature (AS) enzymes"/>
    <property type="match status" value="1"/>
</dbReference>
<dbReference type="EMBL" id="JAPDRN010000060">
    <property type="protein sequence ID" value="KAJ9631172.1"/>
    <property type="molecule type" value="Genomic_DNA"/>
</dbReference>
<gene>
    <name evidence="2" type="ORF">H2204_008394</name>
</gene>
<sequence length="506" mass="55055">MPPGPYFISTHKRTLHVPYRLYVDTQNAFTTGVVPSTDKDGFTNIPVAVAASSSTTIGVPSRLYFRKTEEKPLAGVRLGVKDIYDLKGLKTGASSRAYFDLYPAKNKTASAVQRLIDAGAVVVGKMKTSQFAAPEFASLAIDSQAPFNARADGYQEPGSSSSGGGAGMSAYDWLDIALGSDTGGSIRVPAYENGLYGNRPSHGYADLDHVVPLGPEFDTAGLLARDPNLWSQASRVLYSGLTENYTTYPKRIQTSGLSNSTETSLSPVDKQIREFVQTLSRHLSADVTQLNYTERWSDTRPAGTNEVLSTYLDTTWEVLTAQPQVELVRTPFFADYAAKYDGRQPYVDPSPRASWDWALSQNPSVEDASLRKATFKAWWNEQIMPTNAESCSDSIVLYVSKDALGATGQPSYRDIQIPGFGIPTGLMGGLFISPMSGVPDFVVPLGQVPYNSSVTKHEEQLPVTINMMAAKGCDLMLFDLIDELHLLGILPRVKTGTSIYGGRTYL</sequence>
<evidence type="ECO:0000313" key="3">
    <source>
        <dbReference type="Proteomes" id="UP001172681"/>
    </source>
</evidence>
<protein>
    <recommendedName>
        <fullName evidence="1">Amidase domain-containing protein</fullName>
    </recommendedName>
</protein>
<evidence type="ECO:0000259" key="1">
    <source>
        <dbReference type="Pfam" id="PF01425"/>
    </source>
</evidence>
<name>A0AA39CW55_9EURO</name>
<keyword evidence="3" id="KW-1185">Reference proteome</keyword>
<feature type="domain" description="Amidase" evidence="1">
    <location>
        <begin position="67"/>
        <end position="235"/>
    </location>
</feature>
<accession>A0AA39CW55</accession>
<comment type="caution">
    <text evidence="2">The sequence shown here is derived from an EMBL/GenBank/DDBJ whole genome shotgun (WGS) entry which is preliminary data.</text>
</comment>
<dbReference type="PANTHER" id="PTHR46310:SF7">
    <property type="entry name" value="AMIDASE 1"/>
    <property type="match status" value="1"/>
</dbReference>
<reference evidence="2" key="1">
    <citation type="submission" date="2022-10" db="EMBL/GenBank/DDBJ databases">
        <title>Culturing micro-colonial fungi from biological soil crusts in the Mojave desert and describing Neophaeococcomyces mojavensis, and introducing the new genera and species Taxawa tesnikishii.</title>
        <authorList>
            <person name="Kurbessoian T."/>
            <person name="Stajich J.E."/>
        </authorList>
    </citation>
    <scope>NUCLEOTIDE SEQUENCE</scope>
    <source>
        <strain evidence="2">TK_35</strain>
    </source>
</reference>
<organism evidence="2 3">
    <name type="scientific">Knufia peltigerae</name>
    <dbReference type="NCBI Taxonomy" id="1002370"/>
    <lineage>
        <taxon>Eukaryota</taxon>
        <taxon>Fungi</taxon>
        <taxon>Dikarya</taxon>
        <taxon>Ascomycota</taxon>
        <taxon>Pezizomycotina</taxon>
        <taxon>Eurotiomycetes</taxon>
        <taxon>Chaetothyriomycetidae</taxon>
        <taxon>Chaetothyriales</taxon>
        <taxon>Trichomeriaceae</taxon>
        <taxon>Knufia</taxon>
    </lineage>
</organism>